<evidence type="ECO:0000256" key="1">
    <source>
        <dbReference type="SAM" id="MobiDB-lite"/>
    </source>
</evidence>
<dbReference type="PANTHER" id="PTHR37953">
    <property type="entry name" value="UPF0127 PROTEIN MJ1496"/>
    <property type="match status" value="1"/>
</dbReference>
<sequence>MMRNTMSVPQSEKNFPRLSTKQKVRGSKERRVIAKLRWAAVLAIIAISVLIAYTHTGSSSPSTPSFPTVHLGDKQLSIELALTLSEQARGLTGRGGIPDGHGLVFVHRSPRRLSYWMNGVDFPLDIGFFTADGVLRELYPLDAQDRNITVSTRDDLLIAVEVRRGWFEDNNVGVGTKLEMAVLKEAIEGRMGLQ</sequence>
<name>A0A8J6B9R8_9EUKA</name>
<evidence type="ECO:0000313" key="3">
    <source>
        <dbReference type="Proteomes" id="UP000717585"/>
    </source>
</evidence>
<dbReference type="EMBL" id="JAHDYR010000030">
    <property type="protein sequence ID" value="KAG9392907.1"/>
    <property type="molecule type" value="Genomic_DNA"/>
</dbReference>
<proteinExistence type="predicted"/>
<protein>
    <recommendedName>
        <fullName evidence="4">DUF192 domain-containing protein</fullName>
    </recommendedName>
</protein>
<dbReference type="Pfam" id="PF02643">
    <property type="entry name" value="DUF192"/>
    <property type="match status" value="1"/>
</dbReference>
<dbReference type="Gene3D" id="2.60.120.1140">
    <property type="entry name" value="Protein of unknown function DUF192"/>
    <property type="match status" value="1"/>
</dbReference>
<comment type="caution">
    <text evidence="2">The sequence shown here is derived from an EMBL/GenBank/DDBJ whole genome shotgun (WGS) entry which is preliminary data.</text>
</comment>
<dbReference type="AlphaFoldDB" id="A0A8J6B9R8"/>
<gene>
    <name evidence="2" type="ORF">J8273_5719</name>
</gene>
<reference evidence="2" key="1">
    <citation type="submission" date="2021-05" db="EMBL/GenBank/DDBJ databases">
        <title>A free-living protist that lacks canonical eukaryotic 1 DNA replication and segregation systems.</title>
        <authorList>
            <person name="Salas-Leiva D.E."/>
            <person name="Tromer E.C."/>
            <person name="Curtis B.A."/>
            <person name="Jerlstrom-Hultqvist J."/>
            <person name="Kolisko M."/>
            <person name="Yi Z."/>
            <person name="Salas-Leiva J.S."/>
            <person name="Gallot-Lavallee L."/>
            <person name="Kops G.J.P.L."/>
            <person name="Archibald J.M."/>
            <person name="Simpson A.G.B."/>
            <person name="Roger A.J."/>
        </authorList>
    </citation>
    <scope>NUCLEOTIDE SEQUENCE</scope>
    <source>
        <strain evidence="2">BICM</strain>
    </source>
</reference>
<evidence type="ECO:0008006" key="4">
    <source>
        <dbReference type="Google" id="ProtNLM"/>
    </source>
</evidence>
<feature type="region of interest" description="Disordered" evidence="1">
    <location>
        <begin position="1"/>
        <end position="22"/>
    </location>
</feature>
<dbReference type="InterPro" id="IPR003795">
    <property type="entry name" value="DUF192"/>
</dbReference>
<dbReference type="Proteomes" id="UP000717585">
    <property type="component" value="Unassembled WGS sequence"/>
</dbReference>
<accession>A0A8J6B9R8</accession>
<keyword evidence="3" id="KW-1185">Reference proteome</keyword>
<feature type="compositionally biased region" description="Polar residues" evidence="1">
    <location>
        <begin position="1"/>
        <end position="19"/>
    </location>
</feature>
<dbReference type="PANTHER" id="PTHR37953:SF1">
    <property type="entry name" value="UPF0127 PROTEIN MJ1496"/>
    <property type="match status" value="1"/>
</dbReference>
<evidence type="ECO:0000313" key="2">
    <source>
        <dbReference type="EMBL" id="KAG9392907.1"/>
    </source>
</evidence>
<dbReference type="InterPro" id="IPR038695">
    <property type="entry name" value="Saro_0823-like_sf"/>
</dbReference>
<organism evidence="2 3">
    <name type="scientific">Carpediemonas membranifera</name>
    <dbReference type="NCBI Taxonomy" id="201153"/>
    <lineage>
        <taxon>Eukaryota</taxon>
        <taxon>Metamonada</taxon>
        <taxon>Carpediemonas-like organisms</taxon>
        <taxon>Carpediemonas</taxon>
    </lineage>
</organism>